<reference evidence="2 3" key="1">
    <citation type="submission" date="2018-06" db="EMBL/GenBank/DDBJ databases">
        <title>Draft Whole-Genome Sequence of the purple photosynthetic bacterium Rhodospeudomonas palustris XCP.</title>
        <authorList>
            <person name="Rayyan A."/>
            <person name="Meyer T.E."/>
            <person name="Kyndt J.A."/>
        </authorList>
    </citation>
    <scope>NUCLEOTIDE SEQUENCE [LARGE SCALE GENOMIC DNA]</scope>
    <source>
        <strain evidence="2 3">XCP</strain>
    </source>
</reference>
<gene>
    <name evidence="2" type="ORF">DNX69_00010</name>
</gene>
<organism evidence="2 3">
    <name type="scientific">Rhodopseudomonas palustris</name>
    <dbReference type="NCBI Taxonomy" id="1076"/>
    <lineage>
        <taxon>Bacteria</taxon>
        <taxon>Pseudomonadati</taxon>
        <taxon>Pseudomonadota</taxon>
        <taxon>Alphaproteobacteria</taxon>
        <taxon>Hyphomicrobiales</taxon>
        <taxon>Nitrobacteraceae</taxon>
        <taxon>Rhodopseudomonas</taxon>
    </lineage>
</organism>
<comment type="caution">
    <text evidence="2">The sequence shown here is derived from an EMBL/GenBank/DDBJ whole genome shotgun (WGS) entry which is preliminary data.</text>
</comment>
<proteinExistence type="predicted"/>
<name>A0A323UMI6_RHOPL</name>
<dbReference type="Proteomes" id="UP000248134">
    <property type="component" value="Unassembled WGS sequence"/>
</dbReference>
<dbReference type="EMBL" id="QKQS01000001">
    <property type="protein sequence ID" value="PZA13865.1"/>
    <property type="molecule type" value="Genomic_DNA"/>
</dbReference>
<feature type="region of interest" description="Disordered" evidence="1">
    <location>
        <begin position="1"/>
        <end position="26"/>
    </location>
</feature>
<dbReference type="OrthoDB" id="8250292at2"/>
<evidence type="ECO:0000313" key="3">
    <source>
        <dbReference type="Proteomes" id="UP000248134"/>
    </source>
</evidence>
<evidence type="ECO:0000313" key="2">
    <source>
        <dbReference type="EMBL" id="PZA13865.1"/>
    </source>
</evidence>
<dbReference type="AlphaFoldDB" id="A0A323UMI6"/>
<sequence>MVKDSKPVQKKSQAPPRPGRQARPDDVRSARLILRAHPDLMKILTVRARAAGVSRSRYVERLLVAWLNADPRNPRMDAVGKILGGFGQARYAAMSTLSKAERWTRYSAAHAAIFGVPLPEAEFEDPSLWWDEAKKLVEGDDEDAGQDN</sequence>
<accession>A0A323UMI6</accession>
<protein>
    <submittedName>
        <fullName evidence="2">Uncharacterized protein</fullName>
    </submittedName>
</protein>
<evidence type="ECO:0000256" key="1">
    <source>
        <dbReference type="SAM" id="MobiDB-lite"/>
    </source>
</evidence>